<keyword evidence="3" id="KW-1185">Reference proteome</keyword>
<protein>
    <submittedName>
        <fullName evidence="2">Uncharacterized protein</fullName>
    </submittedName>
</protein>
<organism evidence="2 3">
    <name type="scientific">Aristolochia fimbriata</name>
    <name type="common">White veined hardy Dutchman's pipe vine</name>
    <dbReference type="NCBI Taxonomy" id="158543"/>
    <lineage>
        <taxon>Eukaryota</taxon>
        <taxon>Viridiplantae</taxon>
        <taxon>Streptophyta</taxon>
        <taxon>Embryophyta</taxon>
        <taxon>Tracheophyta</taxon>
        <taxon>Spermatophyta</taxon>
        <taxon>Magnoliopsida</taxon>
        <taxon>Magnoliidae</taxon>
        <taxon>Piperales</taxon>
        <taxon>Aristolochiaceae</taxon>
        <taxon>Aristolochia</taxon>
    </lineage>
</organism>
<sequence length="104" mass="11510">MADSVQREEQRPELVTAHRRAARTLLCPVSCTGTHLINGDEYWSKLSKREGGQGRVTVLISPKTSGSRRPTQFLAVMQSAQEDVAPEEAKSGRELESVKCRQSV</sequence>
<comment type="caution">
    <text evidence="2">The sequence shown here is derived from an EMBL/GenBank/DDBJ whole genome shotgun (WGS) entry which is preliminary data.</text>
</comment>
<dbReference type="AlphaFoldDB" id="A0AAV7E921"/>
<proteinExistence type="predicted"/>
<evidence type="ECO:0000313" key="2">
    <source>
        <dbReference type="EMBL" id="KAG9445355.1"/>
    </source>
</evidence>
<feature type="region of interest" description="Disordered" evidence="1">
    <location>
        <begin position="82"/>
        <end position="104"/>
    </location>
</feature>
<name>A0AAV7E921_ARIFI</name>
<reference evidence="2 3" key="1">
    <citation type="submission" date="2021-07" db="EMBL/GenBank/DDBJ databases">
        <title>The Aristolochia fimbriata genome: insights into angiosperm evolution, floral development and chemical biosynthesis.</title>
        <authorList>
            <person name="Jiao Y."/>
        </authorList>
    </citation>
    <scope>NUCLEOTIDE SEQUENCE [LARGE SCALE GENOMIC DNA]</scope>
    <source>
        <strain evidence="2">IBCAS-2021</strain>
        <tissue evidence="2">Leaf</tissue>
    </source>
</reference>
<dbReference type="Proteomes" id="UP000825729">
    <property type="component" value="Unassembled WGS sequence"/>
</dbReference>
<evidence type="ECO:0000313" key="3">
    <source>
        <dbReference type="Proteomes" id="UP000825729"/>
    </source>
</evidence>
<gene>
    <name evidence="2" type="ORF">H6P81_016695</name>
</gene>
<evidence type="ECO:0000256" key="1">
    <source>
        <dbReference type="SAM" id="MobiDB-lite"/>
    </source>
</evidence>
<accession>A0AAV7E921</accession>
<feature type="compositionally biased region" description="Basic and acidic residues" evidence="1">
    <location>
        <begin position="87"/>
        <end position="104"/>
    </location>
</feature>
<dbReference type="EMBL" id="JAINDJ010000006">
    <property type="protein sequence ID" value="KAG9445355.1"/>
    <property type="molecule type" value="Genomic_DNA"/>
</dbReference>